<sequence>MAIEIIRVAWRSLRSNKLRSFLTMLGIIIGVMAVILSSAIGLGTKNGVTKSVESLGSNVLTVMRGSAQSRGISQGVGSATTMTADDVQQILDQDPDVAYASPVVTTNAQVVYGSNNTNTSIVGTNDSYAAIRNVTMQQGRYLMAQDVMTASHVAVLGSSVAQTLFGGRNPVGETILIQSIPFEVIGVAAPQGASGLASADDMINIPYTTEMSLLTGNNRISQIVASAKSPDVMYRAQLEIESTLRVAHQLKAGMADDFNILNQTTVLNTLGNITQMLTILLDGISAISLLVGGIGIMNIMLVSVTERTREIGIRKAIGAKKGVILFQFLLESLTLSVAGALLGVAIGGIGALVAGRLMNSGNLFSPVAAGLGVVFSVVIGIVFGVYPARKAANLKPIDALRFE</sequence>
<comment type="subcellular location">
    <subcellularLocation>
        <location evidence="1">Cell membrane</location>
        <topology evidence="1">Multi-pass membrane protein</topology>
    </subcellularLocation>
</comment>
<evidence type="ECO:0000259" key="9">
    <source>
        <dbReference type="Pfam" id="PF12704"/>
    </source>
</evidence>
<dbReference type="AlphaFoldDB" id="A0A1I7HYS1"/>
<keyword evidence="11" id="KW-1185">Reference proteome</keyword>
<dbReference type="Pfam" id="PF12704">
    <property type="entry name" value="MacB_PCD"/>
    <property type="match status" value="1"/>
</dbReference>
<dbReference type="InterPro" id="IPR025857">
    <property type="entry name" value="MacB_PCD"/>
</dbReference>
<evidence type="ECO:0000313" key="11">
    <source>
        <dbReference type="Proteomes" id="UP000183508"/>
    </source>
</evidence>
<evidence type="ECO:0000256" key="1">
    <source>
        <dbReference type="ARBA" id="ARBA00004651"/>
    </source>
</evidence>
<dbReference type="GO" id="GO:0022857">
    <property type="term" value="F:transmembrane transporter activity"/>
    <property type="evidence" value="ECO:0007669"/>
    <property type="project" value="TreeGrafter"/>
</dbReference>
<dbReference type="Proteomes" id="UP000183508">
    <property type="component" value="Unassembled WGS sequence"/>
</dbReference>
<feature type="domain" description="MacB-like periplasmic core" evidence="9">
    <location>
        <begin position="20"/>
        <end position="241"/>
    </location>
</feature>
<proteinExistence type="inferred from homology"/>
<evidence type="ECO:0000256" key="3">
    <source>
        <dbReference type="ARBA" id="ARBA00022692"/>
    </source>
</evidence>
<feature type="transmembrane region" description="Helical" evidence="7">
    <location>
        <begin position="363"/>
        <end position="386"/>
    </location>
</feature>
<dbReference type="EMBL" id="FPBV01000005">
    <property type="protein sequence ID" value="SFU65820.1"/>
    <property type="molecule type" value="Genomic_DNA"/>
</dbReference>
<dbReference type="InterPro" id="IPR003838">
    <property type="entry name" value="ABC3_permease_C"/>
</dbReference>
<evidence type="ECO:0000256" key="5">
    <source>
        <dbReference type="ARBA" id="ARBA00023136"/>
    </source>
</evidence>
<dbReference type="PANTHER" id="PTHR30572:SF4">
    <property type="entry name" value="ABC TRANSPORTER PERMEASE YTRF"/>
    <property type="match status" value="1"/>
</dbReference>
<evidence type="ECO:0000256" key="2">
    <source>
        <dbReference type="ARBA" id="ARBA00022475"/>
    </source>
</evidence>
<dbReference type="InterPro" id="IPR050250">
    <property type="entry name" value="Macrolide_Exporter_MacB"/>
</dbReference>
<reference evidence="11" key="1">
    <citation type="submission" date="2016-10" db="EMBL/GenBank/DDBJ databases">
        <authorList>
            <person name="Varghese N."/>
        </authorList>
    </citation>
    <scope>NUCLEOTIDE SEQUENCE [LARGE SCALE GENOMIC DNA]</scope>
    <source>
        <strain evidence="11">DSM 17980</strain>
    </source>
</reference>
<feature type="transmembrane region" description="Helical" evidence="7">
    <location>
        <begin position="21"/>
        <end position="42"/>
    </location>
</feature>
<keyword evidence="4 7" id="KW-1133">Transmembrane helix</keyword>
<gene>
    <name evidence="10" type="ORF">SAMN05421543_105179</name>
</gene>
<evidence type="ECO:0000256" key="6">
    <source>
        <dbReference type="ARBA" id="ARBA00038076"/>
    </source>
</evidence>
<accession>A0A1I7HYS1</accession>
<protein>
    <submittedName>
        <fullName evidence="10">Putative ABC transport system permease protein</fullName>
    </submittedName>
</protein>
<feature type="transmembrane region" description="Helical" evidence="7">
    <location>
        <begin position="276"/>
        <end position="302"/>
    </location>
</feature>
<organism evidence="10 11">
    <name type="scientific">Alicyclobacillus macrosporangiidus</name>
    <dbReference type="NCBI Taxonomy" id="392015"/>
    <lineage>
        <taxon>Bacteria</taxon>
        <taxon>Bacillati</taxon>
        <taxon>Bacillota</taxon>
        <taxon>Bacilli</taxon>
        <taxon>Bacillales</taxon>
        <taxon>Alicyclobacillaceae</taxon>
        <taxon>Alicyclobacillus</taxon>
    </lineage>
</organism>
<dbReference type="PANTHER" id="PTHR30572">
    <property type="entry name" value="MEMBRANE COMPONENT OF TRANSPORTER-RELATED"/>
    <property type="match status" value="1"/>
</dbReference>
<name>A0A1I7HYS1_9BACL</name>
<evidence type="ECO:0000256" key="4">
    <source>
        <dbReference type="ARBA" id="ARBA00022989"/>
    </source>
</evidence>
<dbReference type="eggNOG" id="COG0577">
    <property type="taxonomic scope" value="Bacteria"/>
</dbReference>
<feature type="domain" description="ABC3 transporter permease C-terminal" evidence="8">
    <location>
        <begin position="284"/>
        <end position="396"/>
    </location>
</feature>
<dbReference type="GO" id="GO:0005886">
    <property type="term" value="C:plasma membrane"/>
    <property type="evidence" value="ECO:0007669"/>
    <property type="project" value="UniProtKB-SubCell"/>
</dbReference>
<dbReference type="RefSeq" id="WP_074950745.1">
    <property type="nucleotide sequence ID" value="NZ_FPBV01000005.1"/>
</dbReference>
<comment type="similarity">
    <text evidence="6">Belongs to the ABC-4 integral membrane protein family.</text>
</comment>
<keyword evidence="3 7" id="KW-0812">Transmembrane</keyword>
<evidence type="ECO:0000313" key="10">
    <source>
        <dbReference type="EMBL" id="SFU65820.1"/>
    </source>
</evidence>
<dbReference type="STRING" id="392015.SAMN05421543_105179"/>
<keyword evidence="2" id="KW-1003">Cell membrane</keyword>
<dbReference type="Pfam" id="PF02687">
    <property type="entry name" value="FtsX"/>
    <property type="match status" value="1"/>
</dbReference>
<evidence type="ECO:0000259" key="8">
    <source>
        <dbReference type="Pfam" id="PF02687"/>
    </source>
</evidence>
<feature type="transmembrane region" description="Helical" evidence="7">
    <location>
        <begin position="323"/>
        <end position="351"/>
    </location>
</feature>
<keyword evidence="5 7" id="KW-0472">Membrane</keyword>
<evidence type="ECO:0000256" key="7">
    <source>
        <dbReference type="SAM" id="Phobius"/>
    </source>
</evidence>